<dbReference type="PANTHER" id="PTHR34405">
    <property type="entry name" value="CRISPR-ASSOCIATED ENDORIBONUCLEASE CAS2"/>
    <property type="match status" value="1"/>
</dbReference>
<dbReference type="PANTHER" id="PTHR34405:SF3">
    <property type="entry name" value="CRISPR-ASSOCIATED ENDORIBONUCLEASE CAS2 3"/>
    <property type="match status" value="1"/>
</dbReference>
<keyword evidence="3 9" id="KW-0540">Nuclease</keyword>
<reference evidence="10 11" key="1">
    <citation type="submission" date="2020-10" db="EMBL/GenBank/DDBJ databases">
        <title>Connecting structure to function with the recovery of over 1000 high-quality activated sludge metagenome-assembled genomes encoding full-length rRNA genes using long-read sequencing.</title>
        <authorList>
            <person name="Singleton C.M."/>
            <person name="Petriglieri F."/>
            <person name="Kristensen J.M."/>
            <person name="Kirkegaard R.H."/>
            <person name="Michaelsen T.Y."/>
            <person name="Andersen M.H."/>
            <person name="Karst S.M."/>
            <person name="Dueholm M.S."/>
            <person name="Nielsen P.H."/>
            <person name="Albertsen M."/>
        </authorList>
    </citation>
    <scope>NUCLEOTIDE SEQUENCE [LARGE SCALE GENOMIC DNA]</scope>
    <source>
        <strain evidence="10">EsbW_18-Q3-R4-48_BATAC.285</strain>
    </source>
</reference>
<dbReference type="Proteomes" id="UP000697998">
    <property type="component" value="Unassembled WGS sequence"/>
</dbReference>
<evidence type="ECO:0000313" key="11">
    <source>
        <dbReference type="Proteomes" id="UP000697998"/>
    </source>
</evidence>
<keyword evidence="8 9" id="KW-0051">Antiviral defense</keyword>
<evidence type="ECO:0000313" key="10">
    <source>
        <dbReference type="EMBL" id="MBK7675750.1"/>
    </source>
</evidence>
<dbReference type="GO" id="GO:0051607">
    <property type="term" value="P:defense response to virus"/>
    <property type="evidence" value="ECO:0007669"/>
    <property type="project" value="UniProtKB-UniRule"/>
</dbReference>
<dbReference type="Gene3D" id="3.30.70.240">
    <property type="match status" value="1"/>
</dbReference>
<keyword evidence="7 9" id="KW-0460">Magnesium</keyword>
<evidence type="ECO:0000256" key="2">
    <source>
        <dbReference type="ARBA" id="ARBA00009959"/>
    </source>
</evidence>
<dbReference type="Pfam" id="PF09827">
    <property type="entry name" value="CRISPR_Cas2"/>
    <property type="match status" value="1"/>
</dbReference>
<keyword evidence="5 9" id="KW-0255">Endonuclease</keyword>
<dbReference type="InterPro" id="IPR019199">
    <property type="entry name" value="Virulence_VapD/CRISPR_Cas2"/>
</dbReference>
<sequence>MNGVGEFTVVCFDIAHPRRRRRVVRVLEAFAWRAQESVFEGWLDWRERRLLRVRLATVIDAGEDRVAFYVLAPADRDDAVSLGRGLPAEEFRHALL</sequence>
<comment type="cofactor">
    <cofactor evidence="1 9">
        <name>Mg(2+)</name>
        <dbReference type="ChEBI" id="CHEBI:18420"/>
    </cofactor>
</comment>
<dbReference type="InterPro" id="IPR021127">
    <property type="entry name" value="CRISPR_associated_Cas2"/>
</dbReference>
<keyword evidence="6 9" id="KW-0378">Hydrolase</keyword>
<comment type="similarity">
    <text evidence="2 9">Belongs to the CRISPR-associated endoribonuclease Cas2 protein family.</text>
</comment>
<comment type="subunit">
    <text evidence="9">Homodimer, forms a heterotetramer with a Cas1 homodimer.</text>
</comment>
<name>A0A935Q2B6_9PROT</name>
<dbReference type="SUPFAM" id="SSF143430">
    <property type="entry name" value="TTP0101/SSO1404-like"/>
    <property type="match status" value="1"/>
</dbReference>
<gene>
    <name evidence="9 10" type="primary">cas2</name>
    <name evidence="10" type="ORF">IPJ27_13870</name>
</gene>
<comment type="caution">
    <text evidence="10">The sequence shown here is derived from an EMBL/GenBank/DDBJ whole genome shotgun (WGS) entry which is preliminary data.</text>
</comment>
<dbReference type="GO" id="GO:0004521">
    <property type="term" value="F:RNA endonuclease activity"/>
    <property type="evidence" value="ECO:0007669"/>
    <property type="project" value="InterPro"/>
</dbReference>
<evidence type="ECO:0000256" key="8">
    <source>
        <dbReference type="ARBA" id="ARBA00023118"/>
    </source>
</evidence>
<organism evidence="10 11">
    <name type="scientific">Candidatus Accumulibacter proximus</name>
    <dbReference type="NCBI Taxonomy" id="2954385"/>
    <lineage>
        <taxon>Bacteria</taxon>
        <taxon>Pseudomonadati</taxon>
        <taxon>Pseudomonadota</taxon>
        <taxon>Betaproteobacteria</taxon>
        <taxon>Candidatus Accumulibacter</taxon>
    </lineage>
</organism>
<evidence type="ECO:0000256" key="9">
    <source>
        <dbReference type="HAMAP-Rule" id="MF_01471"/>
    </source>
</evidence>
<evidence type="ECO:0000256" key="3">
    <source>
        <dbReference type="ARBA" id="ARBA00022722"/>
    </source>
</evidence>
<keyword evidence="4 9" id="KW-0479">Metal-binding</keyword>
<comment type="function">
    <text evidence="9">CRISPR (clustered regularly interspaced short palindromic repeat), is an adaptive immune system that provides protection against mobile genetic elements (viruses, transposable elements and conjugative plasmids). CRISPR clusters contain sequences complementary to antecedent mobile elements and target invading nucleic acids. CRISPR clusters are transcribed and processed into CRISPR RNA (crRNA). Functions as a ssRNA-specific endoribonuclease. Involved in the integration of spacer DNA into the CRISPR cassette.</text>
</comment>
<evidence type="ECO:0000256" key="4">
    <source>
        <dbReference type="ARBA" id="ARBA00022723"/>
    </source>
</evidence>
<accession>A0A935Q2B6</accession>
<dbReference type="NCBIfam" id="TIGR01573">
    <property type="entry name" value="cas2"/>
    <property type="match status" value="1"/>
</dbReference>
<dbReference type="GO" id="GO:0046872">
    <property type="term" value="F:metal ion binding"/>
    <property type="evidence" value="ECO:0007669"/>
    <property type="project" value="UniProtKB-UniRule"/>
</dbReference>
<evidence type="ECO:0000256" key="5">
    <source>
        <dbReference type="ARBA" id="ARBA00022759"/>
    </source>
</evidence>
<dbReference type="EC" id="3.1.-.-" evidence="9"/>
<evidence type="ECO:0000256" key="6">
    <source>
        <dbReference type="ARBA" id="ARBA00022801"/>
    </source>
</evidence>
<evidence type="ECO:0000256" key="1">
    <source>
        <dbReference type="ARBA" id="ARBA00001946"/>
    </source>
</evidence>
<dbReference type="HAMAP" id="MF_01471">
    <property type="entry name" value="Cas2"/>
    <property type="match status" value="1"/>
</dbReference>
<dbReference type="GO" id="GO:0043571">
    <property type="term" value="P:maintenance of CRISPR repeat elements"/>
    <property type="evidence" value="ECO:0007669"/>
    <property type="project" value="UniProtKB-UniRule"/>
</dbReference>
<protein>
    <recommendedName>
        <fullName evidence="9">CRISPR-associated endoribonuclease Cas2</fullName>
        <ecNumber evidence="9">3.1.-.-</ecNumber>
    </recommendedName>
</protein>
<dbReference type="AlphaFoldDB" id="A0A935Q2B6"/>
<dbReference type="EMBL" id="JADJMH010000013">
    <property type="protein sequence ID" value="MBK7675750.1"/>
    <property type="molecule type" value="Genomic_DNA"/>
</dbReference>
<dbReference type="GO" id="GO:0016787">
    <property type="term" value="F:hydrolase activity"/>
    <property type="evidence" value="ECO:0007669"/>
    <property type="project" value="UniProtKB-KW"/>
</dbReference>
<feature type="binding site" evidence="9">
    <location>
        <position position="13"/>
    </location>
    <ligand>
        <name>Mg(2+)</name>
        <dbReference type="ChEBI" id="CHEBI:18420"/>
        <note>catalytic</note>
    </ligand>
</feature>
<proteinExistence type="inferred from homology"/>
<evidence type="ECO:0000256" key="7">
    <source>
        <dbReference type="ARBA" id="ARBA00022842"/>
    </source>
</evidence>